<feature type="compositionally biased region" description="Basic and acidic residues" evidence="1">
    <location>
        <begin position="536"/>
        <end position="549"/>
    </location>
</feature>
<keyword evidence="3" id="KW-1185">Reference proteome</keyword>
<evidence type="ECO:0000256" key="1">
    <source>
        <dbReference type="SAM" id="MobiDB-lite"/>
    </source>
</evidence>
<dbReference type="RefSeq" id="XP_013232652.1">
    <property type="nucleotide sequence ID" value="XM_013377198.1"/>
</dbReference>
<feature type="compositionally biased region" description="Low complexity" evidence="1">
    <location>
        <begin position="601"/>
        <end position="614"/>
    </location>
</feature>
<evidence type="ECO:0000313" key="2">
    <source>
        <dbReference type="EMBL" id="CDJ41902.1"/>
    </source>
</evidence>
<feature type="region of interest" description="Disordered" evidence="1">
    <location>
        <begin position="15"/>
        <end position="54"/>
    </location>
</feature>
<dbReference type="VEuPathDB" id="ToxoDB:ETH2_1240900"/>
<evidence type="ECO:0000313" key="3">
    <source>
        <dbReference type="Proteomes" id="UP000030747"/>
    </source>
</evidence>
<dbReference type="OrthoDB" id="343184at2759"/>
<reference evidence="2" key="1">
    <citation type="submission" date="2013-10" db="EMBL/GenBank/DDBJ databases">
        <title>Genomic analysis of the causative agents of coccidiosis in chickens.</title>
        <authorList>
            <person name="Reid A.J."/>
            <person name="Blake D."/>
            <person name="Billington K."/>
            <person name="Browne H."/>
            <person name="Dunn M."/>
            <person name="Hung S."/>
            <person name="Kawahara F."/>
            <person name="Miranda-Saavedra D."/>
            <person name="Mourier T."/>
            <person name="Nagra H."/>
            <person name="Otto T.D."/>
            <person name="Rawlings N."/>
            <person name="Sanchez A."/>
            <person name="Sanders M."/>
            <person name="Subramaniam C."/>
            <person name="Tay Y."/>
            <person name="Dear P."/>
            <person name="Doerig C."/>
            <person name="Gruber A."/>
            <person name="Parkinson J."/>
            <person name="Shirley M."/>
            <person name="Wan K.L."/>
            <person name="Berriman M."/>
            <person name="Tomley F."/>
            <person name="Pain A."/>
        </authorList>
    </citation>
    <scope>NUCLEOTIDE SEQUENCE [LARGE SCALE GENOMIC DNA]</scope>
    <source>
        <strain evidence="2">Houghton</strain>
    </source>
</reference>
<dbReference type="VEuPathDB" id="ToxoDB:ETH_00001310"/>
<reference evidence="2" key="2">
    <citation type="submission" date="2013-10" db="EMBL/GenBank/DDBJ databases">
        <authorList>
            <person name="Aslett M."/>
        </authorList>
    </citation>
    <scope>NUCLEOTIDE SEQUENCE [LARGE SCALE GENOMIC DNA]</scope>
    <source>
        <strain evidence="2">Houghton</strain>
    </source>
</reference>
<dbReference type="EMBL" id="HG675681">
    <property type="protein sequence ID" value="CDJ41902.1"/>
    <property type="molecule type" value="Genomic_DNA"/>
</dbReference>
<feature type="compositionally biased region" description="Acidic residues" evidence="1">
    <location>
        <begin position="31"/>
        <end position="42"/>
    </location>
</feature>
<dbReference type="Proteomes" id="UP000030747">
    <property type="component" value="Unassembled WGS sequence"/>
</dbReference>
<feature type="compositionally biased region" description="Polar residues" evidence="1">
    <location>
        <begin position="510"/>
        <end position="520"/>
    </location>
</feature>
<name>U6KUT1_EIMTE</name>
<accession>U6KUT1</accession>
<protein>
    <submittedName>
        <fullName evidence="2">Apicomplexan specific protein, related</fullName>
    </submittedName>
</protein>
<gene>
    <name evidence="2" type="ORF">ETH_00001310</name>
</gene>
<feature type="region of interest" description="Disordered" evidence="1">
    <location>
        <begin position="506"/>
        <end position="614"/>
    </location>
</feature>
<dbReference type="AlphaFoldDB" id="U6KUT1"/>
<sequence>MPVYAEGFRHQRNCPKGEAERALAAAAGDDSSSETESDEVSTESDSLGGRSERPRAKRAAAKKVCSDRRCCTWFDLANWFGYLPLELPPADFEACFTDVANGGPGLYEKLIVLGGKTLDIMSEMHFYEMYPDVKDLHLPSDLRADKEALRLLWARKRADRITSLSSLFLFGKSYLALAQSLPTRQAVAKYVKACVGYCCQSADTENLYKWMPVLIEHIFWTQKLRTERVAEDNAILQDLQEFLGYKFDHLIPRMRECLEGTSVPQRSDAPTGRELIKLYATDYFTKMSEEAGIEPSRRILWVDQEVDNFLAGPAVPAFASLCMSLGPFVVAVEEGGPTHVQTFTSMFESLVAACWIISTEEKVKIWMPSLIQRLRQTQLLLHMAQMGDKYFTARAKLRRPAKHPIDPRQIAAANNAFLDPFALWNVDPMRRPLAEAPVEYPPGPLYYPAPKGGGLETPCTPCCFVPRPAPRPAPCRSNKEGVTLFDAEENKYEFYPLGPQVFPPYRRRQNPNMACSTRDGSSGRGCFSTPRSAWGPRDRSSFEPGRGDDFSVQTTAGGHGVDRYSTVAPTWSRYPSQPHAVSGSSWPAPSRPGSVPGRPLPGEGAPAAAAPAAAEPRVKIRYVADEGGQGDQPKTNVEVYVDDVLVHNRPLPTNQEVAGTDFKAVLCTPTGSPVVLNFTRNGEDGRPTVYITEGKPVQDANTFYLQGSTWEAPTSAECGPLPGAPRGPPYGERAAAEEPLTPPSSGCCFAPTCGPRQPSIRYTDSEAPAPVDIMVSPAPPPAAAAAAAAAARRSRSFHEQQEIEPVADTCILGSYLKGCMTPTRNAQTPHDQQLRQQAVSTYTVPRIRAYTNRSGVSG</sequence>
<feature type="region of interest" description="Disordered" evidence="1">
    <location>
        <begin position="715"/>
        <end position="738"/>
    </location>
</feature>
<proteinExistence type="predicted"/>
<dbReference type="OMA" id="EAPVEYP"/>
<dbReference type="GeneID" id="25249479"/>
<organism evidence="2 3">
    <name type="scientific">Eimeria tenella</name>
    <name type="common">Coccidian parasite</name>
    <dbReference type="NCBI Taxonomy" id="5802"/>
    <lineage>
        <taxon>Eukaryota</taxon>
        <taxon>Sar</taxon>
        <taxon>Alveolata</taxon>
        <taxon>Apicomplexa</taxon>
        <taxon>Conoidasida</taxon>
        <taxon>Coccidia</taxon>
        <taxon>Eucoccidiorida</taxon>
        <taxon>Eimeriorina</taxon>
        <taxon>Eimeriidae</taxon>
        <taxon>Eimeria</taxon>
    </lineage>
</organism>